<evidence type="ECO:0000256" key="1">
    <source>
        <dbReference type="ARBA" id="ARBA00010759"/>
    </source>
</evidence>
<comment type="similarity">
    <text evidence="1 6">Belongs to the polypeptide deformylase family.</text>
</comment>
<organism evidence="8 9">
    <name type="scientific">Pilimelia columellifera subsp. columellifera</name>
    <dbReference type="NCBI Taxonomy" id="706583"/>
    <lineage>
        <taxon>Bacteria</taxon>
        <taxon>Bacillati</taxon>
        <taxon>Actinomycetota</taxon>
        <taxon>Actinomycetes</taxon>
        <taxon>Micromonosporales</taxon>
        <taxon>Micromonosporaceae</taxon>
        <taxon>Pilimelia</taxon>
    </lineage>
</organism>
<feature type="region of interest" description="Disordered" evidence="7">
    <location>
        <begin position="173"/>
        <end position="194"/>
    </location>
</feature>
<dbReference type="Pfam" id="PF01327">
    <property type="entry name" value="Pep_deformylase"/>
    <property type="match status" value="1"/>
</dbReference>
<dbReference type="PRINTS" id="PR01576">
    <property type="entry name" value="PDEFORMYLASE"/>
</dbReference>
<comment type="cofactor">
    <cofactor evidence="6">
        <name>Fe(2+)</name>
        <dbReference type="ChEBI" id="CHEBI:29033"/>
    </cofactor>
    <text evidence="6">Binds 1 Fe(2+) ion.</text>
</comment>
<comment type="catalytic activity">
    <reaction evidence="6">
        <text>N-terminal N-formyl-L-methionyl-[peptide] + H2O = N-terminal L-methionyl-[peptide] + formate</text>
        <dbReference type="Rhea" id="RHEA:24420"/>
        <dbReference type="Rhea" id="RHEA-COMP:10639"/>
        <dbReference type="Rhea" id="RHEA-COMP:10640"/>
        <dbReference type="ChEBI" id="CHEBI:15377"/>
        <dbReference type="ChEBI" id="CHEBI:15740"/>
        <dbReference type="ChEBI" id="CHEBI:49298"/>
        <dbReference type="ChEBI" id="CHEBI:64731"/>
        <dbReference type="EC" id="3.5.1.88"/>
    </reaction>
</comment>
<dbReference type="Proteomes" id="UP001499978">
    <property type="component" value="Unassembled WGS sequence"/>
</dbReference>
<comment type="function">
    <text evidence="6">Removes the formyl group from the N-terminal Met of newly synthesized proteins. Requires at least a dipeptide for an efficient rate of reaction. N-terminal L-methionine is a prerequisite for activity but the enzyme has broad specificity at other positions.</text>
</comment>
<dbReference type="InterPro" id="IPR036821">
    <property type="entry name" value="Peptide_deformylase_sf"/>
</dbReference>
<sequence length="194" mass="20946">MTVQPIRLFGDPVLRTAAEPVVDFDKELRKLVKDLTDTMLEEGGAGLAAPQLGVGLRVFAFDVDDVVGYLVNPVLSFPDEEEQDGPEGCLSIPGLYFDTKRRLNVAAKGFNAYGDPVQIVGTGLMSRCVQHETDHLDGVLFVDRLDAQARKEAMKAIRQADWYDEGAPPTVKLSPHVPGGALLPSAGDPFGLGR</sequence>
<dbReference type="EC" id="3.5.1.88" evidence="6"/>
<keyword evidence="4 6" id="KW-0648">Protein biosynthesis</keyword>
<evidence type="ECO:0000313" key="9">
    <source>
        <dbReference type="Proteomes" id="UP001499978"/>
    </source>
</evidence>
<evidence type="ECO:0000313" key="8">
    <source>
        <dbReference type="EMBL" id="GAA2526976.1"/>
    </source>
</evidence>
<dbReference type="CDD" id="cd00487">
    <property type="entry name" value="Pep_deformylase"/>
    <property type="match status" value="1"/>
</dbReference>
<keyword evidence="9" id="KW-1185">Reference proteome</keyword>
<comment type="caution">
    <text evidence="8">The sequence shown here is derived from an EMBL/GenBank/DDBJ whole genome shotgun (WGS) entry which is preliminary data.</text>
</comment>
<dbReference type="PANTHER" id="PTHR10458">
    <property type="entry name" value="PEPTIDE DEFORMYLASE"/>
    <property type="match status" value="1"/>
</dbReference>
<dbReference type="PIRSF" id="PIRSF004749">
    <property type="entry name" value="Pep_def"/>
    <property type="match status" value="1"/>
</dbReference>
<evidence type="ECO:0000256" key="6">
    <source>
        <dbReference type="HAMAP-Rule" id="MF_00163"/>
    </source>
</evidence>
<feature type="binding site" evidence="6">
    <location>
        <position position="131"/>
    </location>
    <ligand>
        <name>Fe cation</name>
        <dbReference type="ChEBI" id="CHEBI:24875"/>
    </ligand>
</feature>
<protein>
    <recommendedName>
        <fullName evidence="6">Peptide deformylase</fullName>
        <shortName evidence="6">PDF</shortName>
        <ecNumber evidence="6">3.5.1.88</ecNumber>
    </recommendedName>
    <alternativeName>
        <fullName evidence="6">Polypeptide deformylase</fullName>
    </alternativeName>
</protein>
<keyword evidence="2 6" id="KW-0479">Metal-binding</keyword>
<keyword evidence="5 6" id="KW-0408">Iron</keyword>
<dbReference type="PANTHER" id="PTHR10458:SF2">
    <property type="entry name" value="PEPTIDE DEFORMYLASE, MITOCHONDRIAL"/>
    <property type="match status" value="1"/>
</dbReference>
<gene>
    <name evidence="6 8" type="primary">def</name>
    <name evidence="8" type="ORF">GCM10010201_27230</name>
</gene>
<evidence type="ECO:0000256" key="7">
    <source>
        <dbReference type="SAM" id="MobiDB-lite"/>
    </source>
</evidence>
<dbReference type="HAMAP" id="MF_00163">
    <property type="entry name" value="Pep_deformylase"/>
    <property type="match status" value="1"/>
</dbReference>
<proteinExistence type="inferred from homology"/>
<keyword evidence="3 6" id="KW-0378">Hydrolase</keyword>
<dbReference type="InterPro" id="IPR023635">
    <property type="entry name" value="Peptide_deformylase"/>
</dbReference>
<evidence type="ECO:0000256" key="2">
    <source>
        <dbReference type="ARBA" id="ARBA00022723"/>
    </source>
</evidence>
<reference evidence="8 9" key="1">
    <citation type="journal article" date="2019" name="Int. J. Syst. Evol. Microbiol.">
        <title>The Global Catalogue of Microorganisms (GCM) 10K type strain sequencing project: providing services to taxonomists for standard genome sequencing and annotation.</title>
        <authorList>
            <consortium name="The Broad Institute Genomics Platform"/>
            <consortium name="The Broad Institute Genome Sequencing Center for Infectious Disease"/>
            <person name="Wu L."/>
            <person name="Ma J."/>
        </authorList>
    </citation>
    <scope>NUCLEOTIDE SEQUENCE [LARGE SCALE GENOMIC DNA]</scope>
    <source>
        <strain evidence="8 9">JCM 3367</strain>
    </source>
</reference>
<feature type="binding site" evidence="6">
    <location>
        <position position="135"/>
    </location>
    <ligand>
        <name>Fe cation</name>
        <dbReference type="ChEBI" id="CHEBI:24875"/>
    </ligand>
</feature>
<feature type="active site" evidence="6">
    <location>
        <position position="132"/>
    </location>
</feature>
<dbReference type="Gene3D" id="3.90.45.10">
    <property type="entry name" value="Peptide deformylase"/>
    <property type="match status" value="1"/>
</dbReference>
<evidence type="ECO:0000256" key="5">
    <source>
        <dbReference type="ARBA" id="ARBA00023004"/>
    </source>
</evidence>
<dbReference type="RefSeq" id="WP_344172960.1">
    <property type="nucleotide sequence ID" value="NZ_BAAARY010000013.1"/>
</dbReference>
<evidence type="ECO:0000256" key="4">
    <source>
        <dbReference type="ARBA" id="ARBA00022917"/>
    </source>
</evidence>
<evidence type="ECO:0000256" key="3">
    <source>
        <dbReference type="ARBA" id="ARBA00022801"/>
    </source>
</evidence>
<dbReference type="NCBIfam" id="TIGR00079">
    <property type="entry name" value="pept_deformyl"/>
    <property type="match status" value="1"/>
</dbReference>
<dbReference type="NCBIfam" id="NF001159">
    <property type="entry name" value="PRK00150.1-3"/>
    <property type="match status" value="1"/>
</dbReference>
<dbReference type="EMBL" id="BAAARY010000013">
    <property type="protein sequence ID" value="GAA2526976.1"/>
    <property type="molecule type" value="Genomic_DNA"/>
</dbReference>
<dbReference type="SUPFAM" id="SSF56420">
    <property type="entry name" value="Peptide deformylase"/>
    <property type="match status" value="1"/>
</dbReference>
<accession>A0ABN3NM84</accession>
<name>A0ABN3NM84_9ACTN</name>
<feature type="binding site" evidence="6">
    <location>
        <position position="89"/>
    </location>
    <ligand>
        <name>Fe cation</name>
        <dbReference type="ChEBI" id="CHEBI:24875"/>
    </ligand>
</feature>